<dbReference type="EMBL" id="BGPR01016552">
    <property type="protein sequence ID" value="GBN73441.1"/>
    <property type="molecule type" value="Genomic_DNA"/>
</dbReference>
<sequence length="88" mass="10234">MTSLRFYIWPPSPHSQSWKRQPAFCYPGTTPKGSGFNSWHFDTPSCPTQHSQRHFRQSRKIHGFHRQQVAKAPSILQGAILSRSRTRK</sequence>
<evidence type="ECO:0000313" key="1">
    <source>
        <dbReference type="EMBL" id="GBN73441.1"/>
    </source>
</evidence>
<protein>
    <submittedName>
        <fullName evidence="1">Uncharacterized protein</fullName>
    </submittedName>
</protein>
<organism evidence="1 2">
    <name type="scientific">Araneus ventricosus</name>
    <name type="common">Orbweaver spider</name>
    <name type="synonym">Epeira ventricosa</name>
    <dbReference type="NCBI Taxonomy" id="182803"/>
    <lineage>
        <taxon>Eukaryota</taxon>
        <taxon>Metazoa</taxon>
        <taxon>Ecdysozoa</taxon>
        <taxon>Arthropoda</taxon>
        <taxon>Chelicerata</taxon>
        <taxon>Arachnida</taxon>
        <taxon>Araneae</taxon>
        <taxon>Araneomorphae</taxon>
        <taxon>Entelegynae</taxon>
        <taxon>Araneoidea</taxon>
        <taxon>Araneidae</taxon>
        <taxon>Araneus</taxon>
    </lineage>
</organism>
<name>A0A4Y2RCP5_ARAVE</name>
<reference evidence="1 2" key="1">
    <citation type="journal article" date="2019" name="Sci. Rep.">
        <title>Orb-weaving spider Araneus ventricosus genome elucidates the spidroin gene catalogue.</title>
        <authorList>
            <person name="Kono N."/>
            <person name="Nakamura H."/>
            <person name="Ohtoshi R."/>
            <person name="Moran D.A.P."/>
            <person name="Shinohara A."/>
            <person name="Yoshida Y."/>
            <person name="Fujiwara M."/>
            <person name="Mori M."/>
            <person name="Tomita M."/>
            <person name="Arakawa K."/>
        </authorList>
    </citation>
    <scope>NUCLEOTIDE SEQUENCE [LARGE SCALE GENOMIC DNA]</scope>
</reference>
<evidence type="ECO:0000313" key="2">
    <source>
        <dbReference type="Proteomes" id="UP000499080"/>
    </source>
</evidence>
<keyword evidence="2" id="KW-1185">Reference proteome</keyword>
<proteinExistence type="predicted"/>
<gene>
    <name evidence="1" type="ORF">AVEN_126029_1</name>
</gene>
<dbReference type="Proteomes" id="UP000499080">
    <property type="component" value="Unassembled WGS sequence"/>
</dbReference>
<accession>A0A4Y2RCP5</accession>
<dbReference type="AlphaFoldDB" id="A0A4Y2RCP5"/>
<comment type="caution">
    <text evidence="1">The sequence shown here is derived from an EMBL/GenBank/DDBJ whole genome shotgun (WGS) entry which is preliminary data.</text>
</comment>